<evidence type="ECO:0000256" key="1">
    <source>
        <dbReference type="ARBA" id="ARBA00022490"/>
    </source>
</evidence>
<dbReference type="GO" id="GO:0001510">
    <property type="term" value="P:RNA methylation"/>
    <property type="evidence" value="ECO:0007669"/>
    <property type="project" value="InterPro"/>
</dbReference>
<sequence>MTLPKDFETYTRALMGDELYDTLCHGLASEPPISIRLNPFKTVTHEGIATAMVENCEATRVGWNPDGLYLPSRPNFTFDPLFHAGLYYVQEASSMFVGHVLRQLVDKPVAMLDLCAAPGGKTTAARAALPAGSVLVANEPVKARASILLENVLKFGHQDVMVTNNYPRDYKQSGLKFDVILTDVPCSGEGMFRKDEGAIAEWSVENVDKCRDLQRSIVQDIWPCLNEGGLLIYSTCTFNTRENEENAKWIAKTLGADWIEIETAPEWNISGAIGCLEPMYRFIPGKTKGEGLFVAALRKHGERSATVENSDKGNKKNSHKNKRDKKREPLRRATESLVDKWTVGDFATMENNEGLVAIPNQWLTLYDHAMKTLRVLHAGVTLGKQKGQDIIPDISLALSTKLNNEAFVSVETDWATTVRFLRKESVALPPSTPRGFVLIKFKGHPIGFVKNIGTRANNLYPQEWKIKTSHIPDTPIQVLPIEIS</sequence>
<comment type="caution">
    <text evidence="6">Lacks conserved residue(s) required for the propagation of feature annotation.</text>
</comment>
<dbReference type="EMBL" id="QENY01000030">
    <property type="protein sequence ID" value="PVX47928.1"/>
    <property type="molecule type" value="Genomic_DNA"/>
</dbReference>
<proteinExistence type="inferred from homology"/>
<dbReference type="Proteomes" id="UP000245870">
    <property type="component" value="Unassembled WGS sequence"/>
</dbReference>
<feature type="compositionally biased region" description="Basic residues" evidence="7">
    <location>
        <begin position="315"/>
        <end position="325"/>
    </location>
</feature>
<organism evidence="9 10">
    <name type="scientific">Hallella colorans</name>
    <dbReference type="NCBI Taxonomy" id="1703337"/>
    <lineage>
        <taxon>Bacteria</taxon>
        <taxon>Pseudomonadati</taxon>
        <taxon>Bacteroidota</taxon>
        <taxon>Bacteroidia</taxon>
        <taxon>Bacteroidales</taxon>
        <taxon>Prevotellaceae</taxon>
        <taxon>Hallella</taxon>
    </lineage>
</organism>
<dbReference type="InterPro" id="IPR023267">
    <property type="entry name" value="RCMT"/>
</dbReference>
<dbReference type="GO" id="GO:0003723">
    <property type="term" value="F:RNA binding"/>
    <property type="evidence" value="ECO:0007669"/>
    <property type="project" value="UniProtKB-UniRule"/>
</dbReference>
<dbReference type="Gene3D" id="3.40.50.150">
    <property type="entry name" value="Vaccinia Virus protein VP39"/>
    <property type="match status" value="1"/>
</dbReference>
<keyword evidence="5 6" id="KW-0694">RNA-binding</keyword>
<evidence type="ECO:0000256" key="7">
    <source>
        <dbReference type="SAM" id="MobiDB-lite"/>
    </source>
</evidence>
<evidence type="ECO:0000259" key="8">
    <source>
        <dbReference type="PROSITE" id="PS51686"/>
    </source>
</evidence>
<keyword evidence="2 6" id="KW-0489">Methyltransferase</keyword>
<evidence type="ECO:0000313" key="9">
    <source>
        <dbReference type="EMBL" id="PVX47928.1"/>
    </source>
</evidence>
<dbReference type="Pfam" id="PF17125">
    <property type="entry name" value="Methyltr_RsmF_N"/>
    <property type="match status" value="1"/>
</dbReference>
<comment type="caution">
    <text evidence="9">The sequence shown here is derived from an EMBL/GenBank/DDBJ whole genome shotgun (WGS) entry which is preliminary data.</text>
</comment>
<evidence type="ECO:0000256" key="6">
    <source>
        <dbReference type="PROSITE-ProRule" id="PRU01023"/>
    </source>
</evidence>
<keyword evidence="1" id="KW-0963">Cytoplasm</keyword>
<accession>A0A2U0TWG5</accession>
<dbReference type="Gene3D" id="3.30.70.1170">
    <property type="entry name" value="Sun protein, domain 3"/>
    <property type="match status" value="1"/>
</dbReference>
<dbReference type="GO" id="GO:0008173">
    <property type="term" value="F:RNA methyltransferase activity"/>
    <property type="evidence" value="ECO:0007669"/>
    <property type="project" value="InterPro"/>
</dbReference>
<evidence type="ECO:0000313" key="10">
    <source>
        <dbReference type="Proteomes" id="UP000245870"/>
    </source>
</evidence>
<comment type="similarity">
    <text evidence="6">Belongs to the class I-like SAM-binding methyltransferase superfamily. RsmB/NOP family.</text>
</comment>
<dbReference type="InterPro" id="IPR027391">
    <property type="entry name" value="Nol1_Nop2_Fmu_2"/>
</dbReference>
<dbReference type="SUPFAM" id="SSF53335">
    <property type="entry name" value="S-adenosyl-L-methionine-dependent methyltransferases"/>
    <property type="match status" value="1"/>
</dbReference>
<dbReference type="Pfam" id="PF13636">
    <property type="entry name" value="Methyltranf_PUA"/>
    <property type="match status" value="1"/>
</dbReference>
<dbReference type="AlphaFoldDB" id="A0A2U0TWG5"/>
<dbReference type="RefSeq" id="WP_116617438.1">
    <property type="nucleotide sequence ID" value="NZ_QENY01000030.1"/>
</dbReference>
<keyword evidence="4 6" id="KW-0949">S-adenosyl-L-methionine</keyword>
<evidence type="ECO:0000256" key="5">
    <source>
        <dbReference type="ARBA" id="ARBA00022884"/>
    </source>
</evidence>
<dbReference type="InterPro" id="IPR029063">
    <property type="entry name" value="SAM-dependent_MTases_sf"/>
</dbReference>
<feature type="compositionally biased region" description="Basic and acidic residues" evidence="7">
    <location>
        <begin position="304"/>
        <end position="314"/>
    </location>
</feature>
<feature type="active site" description="Nucleophile" evidence="6">
    <location>
        <position position="236"/>
    </location>
</feature>
<evidence type="ECO:0000256" key="2">
    <source>
        <dbReference type="ARBA" id="ARBA00022603"/>
    </source>
</evidence>
<dbReference type="PANTHER" id="PTHR22807">
    <property type="entry name" value="NOP2 YEAST -RELATED NOL1/NOP2/FMU SUN DOMAIN-CONTAINING"/>
    <property type="match status" value="1"/>
</dbReference>
<dbReference type="PROSITE" id="PS51686">
    <property type="entry name" value="SAM_MT_RSMB_NOP"/>
    <property type="match status" value="1"/>
</dbReference>
<protein>
    <submittedName>
        <fullName evidence="9">16S rRNA C967 or C1407 C5-methylase (RsmB/RsmF family)</fullName>
    </submittedName>
</protein>
<dbReference type="Pfam" id="PF01189">
    <property type="entry name" value="Methyltr_RsmB-F"/>
    <property type="match status" value="1"/>
</dbReference>
<dbReference type="Gene3D" id="2.30.130.60">
    <property type="match status" value="1"/>
</dbReference>
<dbReference type="InterPro" id="IPR049560">
    <property type="entry name" value="MeTrfase_RsmB-F_NOP2_cat"/>
</dbReference>
<evidence type="ECO:0000256" key="3">
    <source>
        <dbReference type="ARBA" id="ARBA00022679"/>
    </source>
</evidence>
<feature type="region of interest" description="Disordered" evidence="7">
    <location>
        <begin position="304"/>
        <end position="333"/>
    </location>
</feature>
<gene>
    <name evidence="9" type="ORF">C7379_13020</name>
</gene>
<reference evidence="9 10" key="1">
    <citation type="submission" date="2018-05" db="EMBL/GenBank/DDBJ databases">
        <title>Genomic Encyclopedia of Type Strains, Phase IV (KMG-IV): sequencing the most valuable type-strain genomes for metagenomic binning, comparative biology and taxonomic classification.</title>
        <authorList>
            <person name="Goeker M."/>
        </authorList>
    </citation>
    <scope>NUCLEOTIDE SEQUENCE [LARGE SCALE GENOMIC DNA]</scope>
    <source>
        <strain evidence="9 10">DSM 100333</strain>
    </source>
</reference>
<dbReference type="InterPro" id="IPR031341">
    <property type="entry name" value="Methyltr_RsmF_N"/>
</dbReference>
<feature type="binding site" evidence="6">
    <location>
        <begin position="115"/>
        <end position="121"/>
    </location>
    <ligand>
        <name>S-adenosyl-L-methionine</name>
        <dbReference type="ChEBI" id="CHEBI:59789"/>
    </ligand>
</feature>
<name>A0A2U0TWG5_9BACT</name>
<keyword evidence="3 6" id="KW-0808">Transferase</keyword>
<dbReference type="PRINTS" id="PR02008">
    <property type="entry name" value="RCMTFAMILY"/>
</dbReference>
<dbReference type="PANTHER" id="PTHR22807:SF30">
    <property type="entry name" value="28S RRNA (CYTOSINE(4447)-C(5))-METHYLTRANSFERASE-RELATED"/>
    <property type="match status" value="1"/>
</dbReference>
<dbReference type="OrthoDB" id="9810297at2"/>
<feature type="binding site" evidence="6">
    <location>
        <position position="183"/>
    </location>
    <ligand>
        <name>S-adenosyl-L-methionine</name>
        <dbReference type="ChEBI" id="CHEBI:59789"/>
    </ligand>
</feature>
<evidence type="ECO:0000256" key="4">
    <source>
        <dbReference type="ARBA" id="ARBA00022691"/>
    </source>
</evidence>
<feature type="domain" description="SAM-dependent MTase RsmB/NOP-type" evidence="8">
    <location>
        <begin position="23"/>
        <end position="300"/>
    </location>
</feature>
<feature type="binding site" evidence="6">
    <location>
        <position position="139"/>
    </location>
    <ligand>
        <name>S-adenosyl-L-methionine</name>
        <dbReference type="ChEBI" id="CHEBI:59789"/>
    </ligand>
</feature>
<dbReference type="InterPro" id="IPR001678">
    <property type="entry name" value="MeTrfase_RsmB-F_NOP2_dom"/>
</dbReference>
<keyword evidence="10" id="KW-1185">Reference proteome</keyword>